<dbReference type="EMBL" id="DS547119">
    <property type="protein sequence ID" value="EDR04275.1"/>
    <property type="molecule type" value="Genomic_DNA"/>
</dbReference>
<evidence type="ECO:0000313" key="2">
    <source>
        <dbReference type="EMBL" id="EDR04275.1"/>
    </source>
</evidence>
<organism evidence="3">
    <name type="scientific">Laccaria bicolor (strain S238N-H82 / ATCC MYA-4686)</name>
    <name type="common">Bicoloured deceiver</name>
    <name type="synonym">Laccaria laccata var. bicolor</name>
    <dbReference type="NCBI Taxonomy" id="486041"/>
    <lineage>
        <taxon>Eukaryota</taxon>
        <taxon>Fungi</taxon>
        <taxon>Dikarya</taxon>
        <taxon>Basidiomycota</taxon>
        <taxon>Agaricomycotina</taxon>
        <taxon>Agaricomycetes</taxon>
        <taxon>Agaricomycetidae</taxon>
        <taxon>Agaricales</taxon>
        <taxon>Agaricineae</taxon>
        <taxon>Hydnangiaceae</taxon>
        <taxon>Laccaria</taxon>
    </lineage>
</organism>
<feature type="region of interest" description="Disordered" evidence="1">
    <location>
        <begin position="371"/>
        <end position="390"/>
    </location>
</feature>
<keyword evidence="3" id="KW-1185">Reference proteome</keyword>
<proteinExistence type="predicted"/>
<name>B0DMF2_LACBS</name>
<dbReference type="HOGENOM" id="CLU_008417_0_0_1"/>
<dbReference type="RefSeq" id="XP_001885166.1">
    <property type="nucleotide sequence ID" value="XM_001885131.1"/>
</dbReference>
<gene>
    <name evidence="2" type="ORF">LACBIDRAFT_304822</name>
</gene>
<accession>B0DMF2</accession>
<dbReference type="InParanoid" id="B0DMF2"/>
<reference evidence="2 3" key="1">
    <citation type="journal article" date="2008" name="Nature">
        <title>The genome of Laccaria bicolor provides insights into mycorrhizal symbiosis.</title>
        <authorList>
            <person name="Martin F."/>
            <person name="Aerts A."/>
            <person name="Ahren D."/>
            <person name="Brun A."/>
            <person name="Danchin E.G.J."/>
            <person name="Duchaussoy F."/>
            <person name="Gibon J."/>
            <person name="Kohler A."/>
            <person name="Lindquist E."/>
            <person name="Pereda V."/>
            <person name="Salamov A."/>
            <person name="Shapiro H.J."/>
            <person name="Wuyts J."/>
            <person name="Blaudez D."/>
            <person name="Buee M."/>
            <person name="Brokstein P."/>
            <person name="Canbaeck B."/>
            <person name="Cohen D."/>
            <person name="Courty P.E."/>
            <person name="Coutinho P.M."/>
            <person name="Delaruelle C."/>
            <person name="Detter J.C."/>
            <person name="Deveau A."/>
            <person name="DiFazio S."/>
            <person name="Duplessis S."/>
            <person name="Fraissinet-Tachet L."/>
            <person name="Lucic E."/>
            <person name="Frey-Klett P."/>
            <person name="Fourrey C."/>
            <person name="Feussner I."/>
            <person name="Gay G."/>
            <person name="Grimwood J."/>
            <person name="Hoegger P.J."/>
            <person name="Jain P."/>
            <person name="Kilaru S."/>
            <person name="Labbe J."/>
            <person name="Lin Y.C."/>
            <person name="Legue V."/>
            <person name="Le Tacon F."/>
            <person name="Marmeisse R."/>
            <person name="Melayah D."/>
            <person name="Montanini B."/>
            <person name="Muratet M."/>
            <person name="Nehls U."/>
            <person name="Niculita-Hirzel H."/>
            <person name="Oudot-Le Secq M.P."/>
            <person name="Peter M."/>
            <person name="Quesneville H."/>
            <person name="Rajashekar B."/>
            <person name="Reich M."/>
            <person name="Rouhier N."/>
            <person name="Schmutz J."/>
            <person name="Yin T."/>
            <person name="Chalot M."/>
            <person name="Henrissat B."/>
            <person name="Kuees U."/>
            <person name="Lucas S."/>
            <person name="Van de Peer Y."/>
            <person name="Podila G.K."/>
            <person name="Polle A."/>
            <person name="Pukkila P.J."/>
            <person name="Richardson P.M."/>
            <person name="Rouze P."/>
            <person name="Sanders I.R."/>
            <person name="Stajich J.E."/>
            <person name="Tunlid A."/>
            <person name="Tuskan G."/>
            <person name="Grigoriev I.V."/>
        </authorList>
    </citation>
    <scope>NUCLEOTIDE SEQUENCE [LARGE SCALE GENOMIC DNA]</scope>
    <source>
        <strain evidence="3">S238N-H82 / ATCC MYA-4686</strain>
    </source>
</reference>
<dbReference type="GeneID" id="6080790"/>
<feature type="compositionally biased region" description="Basic and acidic residues" evidence="1">
    <location>
        <begin position="371"/>
        <end position="389"/>
    </location>
</feature>
<dbReference type="KEGG" id="lbc:LACBIDRAFT_304822"/>
<evidence type="ECO:0000313" key="3">
    <source>
        <dbReference type="Proteomes" id="UP000001194"/>
    </source>
</evidence>
<dbReference type="AlphaFoldDB" id="B0DMF2"/>
<protein>
    <submittedName>
        <fullName evidence="2">Predicted protein</fullName>
    </submittedName>
</protein>
<sequence>MPKREFWRGLFWQEGGLSQQRVPSCTNESMPLDRSRGRLIHESGVDYYSPNCSRTIQVPKVTDPNKQQFPMNSGWKDFTEPRWWTDTHGWLAFVPREPMLVGFPFDRLARLPQTFTLTSEGKYSLPQDIVDSWTRLDVDLLHVTRRLLGAYQIAAIAPYSPRAKGYRGSFKQPHSIKKAAMLSRDWYFVWMGLLSYGVARAEFSLEAQKDYRQRCEDQGKDAILGVPDWRSFLKERSLDYPNEICFDSTWVDAISASTVCDFSISNPRAGIFLKLPNQGPSDYQPSIRWFCQRGIPVWYRWGPEEHELAKQNDFYRGLAPLTDNPGVPSLFTDSQHAITLVPGTASPVRSSGSKSWQQYFADLEKENLERAKVESARDRERRLNRERQPPTRSARVIEWVEPINGGNQLIPEEKTVAERVDILEMYEDKYKRYDSFNNTWHICEEFGAGQSETWQESEDYRMFLGDYTNEEREEIEHMGLGDEPPPILNTLRAPTPPTNPEPYVATDFPSDHFQAVNNLRQTSLLELLQIGVCETLHEHYGLIPPVPIPQSHPEFSEKDGQRFGRWLGLDTDDKPELRRKFEASDIARLSLQFVKLLIAGKHPSSDYWDLSPSNRESLVFSKRLKSVSLSFFEKIQANYRWIFVFDFKSEATVPWKLAVTTAADVLLVCRLDPRYREADIARFLIERGVPFRTLVWKSMMPKPPPSMPVIYQLPSRGPNYVFSKHDFDSYIHLREILVRQPRIRAALLRGGMPWRLVISFMHPDKVLGGPVGGGPMREVHHPSGEMLVDDDLTDLELDLLCGTYICDTGEGPVIAYKSWFPPAFLFEKKDCAENYGRWTDYREARYRRRLLDIEQHGAQPEPVSRWRDQLRGLKETRLLNQNMEKLALKFLNEHRPDMAHLTCEWISKER</sequence>
<evidence type="ECO:0000256" key="1">
    <source>
        <dbReference type="SAM" id="MobiDB-lite"/>
    </source>
</evidence>
<dbReference type="Proteomes" id="UP000001194">
    <property type="component" value="Unassembled WGS sequence"/>
</dbReference>
<dbReference type="OrthoDB" id="3270336at2759"/>